<dbReference type="Pfam" id="PF00169">
    <property type="entry name" value="PH"/>
    <property type="match status" value="1"/>
</dbReference>
<feature type="region of interest" description="Disordered" evidence="4">
    <location>
        <begin position="144"/>
        <end position="175"/>
    </location>
</feature>
<evidence type="ECO:0000313" key="7">
    <source>
        <dbReference type="Proteomes" id="UP000444721"/>
    </source>
</evidence>
<dbReference type="PANTHER" id="PTHR14309:SF10">
    <property type="entry name" value="PH DOMAIN-CONTAINING PROTEIN"/>
    <property type="match status" value="1"/>
</dbReference>
<feature type="domain" description="PH" evidence="5">
    <location>
        <begin position="82"/>
        <end position="213"/>
    </location>
</feature>
<evidence type="ECO:0000256" key="3">
    <source>
        <dbReference type="SAM" id="Coils"/>
    </source>
</evidence>
<dbReference type="Gene3D" id="2.30.29.30">
    <property type="entry name" value="Pleckstrin-homology domain (PH domain)/Phosphotyrosine-binding domain (PTB)"/>
    <property type="match status" value="1"/>
</dbReference>
<dbReference type="InterPro" id="IPR001849">
    <property type="entry name" value="PH_domain"/>
</dbReference>
<gene>
    <name evidence="6" type="ORF">FDP41_011315</name>
</gene>
<dbReference type="AlphaFoldDB" id="A0A6A5CAH7"/>
<dbReference type="PANTHER" id="PTHR14309">
    <property type="entry name" value="EXPRESSED PROTEIN"/>
    <property type="match status" value="1"/>
</dbReference>
<dbReference type="EMBL" id="VFQX01000009">
    <property type="protein sequence ID" value="KAF0982385.1"/>
    <property type="molecule type" value="Genomic_DNA"/>
</dbReference>
<dbReference type="VEuPathDB" id="AmoebaDB:NfTy_019960"/>
<dbReference type="OMA" id="ACESEQD"/>
<keyword evidence="2" id="KW-0472">Membrane</keyword>
<dbReference type="RefSeq" id="XP_044567098.1">
    <property type="nucleotide sequence ID" value="XM_044701710.1"/>
</dbReference>
<evidence type="ECO:0000313" key="6">
    <source>
        <dbReference type="EMBL" id="KAF0982385.1"/>
    </source>
</evidence>
<name>A0A6A5CAH7_NAEFO</name>
<feature type="region of interest" description="Disordered" evidence="4">
    <location>
        <begin position="480"/>
        <end position="515"/>
    </location>
</feature>
<feature type="region of interest" description="Disordered" evidence="4">
    <location>
        <begin position="219"/>
        <end position="262"/>
    </location>
</feature>
<accession>A0A6A5CAH7</accession>
<organism evidence="6 7">
    <name type="scientific">Naegleria fowleri</name>
    <name type="common">Brain eating amoeba</name>
    <dbReference type="NCBI Taxonomy" id="5763"/>
    <lineage>
        <taxon>Eukaryota</taxon>
        <taxon>Discoba</taxon>
        <taxon>Heterolobosea</taxon>
        <taxon>Tetramitia</taxon>
        <taxon>Eutetramitia</taxon>
        <taxon>Vahlkampfiidae</taxon>
        <taxon>Naegleria</taxon>
    </lineage>
</organism>
<dbReference type="VEuPathDB" id="AmoebaDB:FDP41_011315"/>
<feature type="region of interest" description="Disordered" evidence="4">
    <location>
        <begin position="35"/>
        <end position="66"/>
    </location>
</feature>
<dbReference type="GO" id="GO:0016020">
    <property type="term" value="C:membrane"/>
    <property type="evidence" value="ECO:0007669"/>
    <property type="project" value="UniProtKB-SubCell"/>
</dbReference>
<evidence type="ECO:0000256" key="1">
    <source>
        <dbReference type="ARBA" id="ARBA00004370"/>
    </source>
</evidence>
<dbReference type="VEuPathDB" id="AmoebaDB:NF0035320"/>
<proteinExistence type="predicted"/>
<dbReference type="GeneID" id="68118530"/>
<dbReference type="InterPro" id="IPR039680">
    <property type="entry name" value="PLEKHB1/2"/>
</dbReference>
<feature type="compositionally biased region" description="Polar residues" evidence="4">
    <location>
        <begin position="245"/>
        <end position="262"/>
    </location>
</feature>
<feature type="compositionally biased region" description="Low complexity" evidence="4">
    <location>
        <begin position="42"/>
        <end position="66"/>
    </location>
</feature>
<feature type="region of interest" description="Disordered" evidence="4">
    <location>
        <begin position="407"/>
        <end position="438"/>
    </location>
</feature>
<feature type="compositionally biased region" description="Low complexity" evidence="4">
    <location>
        <begin position="233"/>
        <end position="244"/>
    </location>
</feature>
<keyword evidence="7" id="KW-1185">Reference proteome</keyword>
<dbReference type="InterPro" id="IPR011993">
    <property type="entry name" value="PH-like_dom_sf"/>
</dbReference>
<feature type="coiled-coil region" evidence="3">
    <location>
        <begin position="268"/>
        <end position="317"/>
    </location>
</feature>
<feature type="compositionally biased region" description="Polar residues" evidence="4">
    <location>
        <begin position="144"/>
        <end position="171"/>
    </location>
</feature>
<dbReference type="SMART" id="SM00233">
    <property type="entry name" value="PH"/>
    <property type="match status" value="1"/>
</dbReference>
<dbReference type="OrthoDB" id="2157866at2759"/>
<evidence type="ECO:0000259" key="5">
    <source>
        <dbReference type="PROSITE" id="PS50003"/>
    </source>
</evidence>
<dbReference type="PROSITE" id="PS50003">
    <property type="entry name" value="PH_DOMAIN"/>
    <property type="match status" value="1"/>
</dbReference>
<protein>
    <recommendedName>
        <fullName evidence="5">PH domain-containing protein</fullName>
    </recommendedName>
</protein>
<dbReference type="Proteomes" id="UP000444721">
    <property type="component" value="Unassembled WGS sequence"/>
</dbReference>
<evidence type="ECO:0000256" key="2">
    <source>
        <dbReference type="ARBA" id="ARBA00023136"/>
    </source>
</evidence>
<comment type="caution">
    <text evidence="6">The sequence shown here is derived from an EMBL/GenBank/DDBJ whole genome shotgun (WGS) entry which is preliminary data.</text>
</comment>
<feature type="compositionally biased region" description="Low complexity" evidence="4">
    <location>
        <begin position="481"/>
        <end position="515"/>
    </location>
</feature>
<comment type="subcellular location">
    <subcellularLocation>
        <location evidence="1">Membrane</location>
    </subcellularLocation>
</comment>
<keyword evidence="3" id="KW-0175">Coiled coil</keyword>
<sequence>MPSLPAALALRFVSRKGGNSISSLDEEDERRFNNTLASGDANNHNNNTNNRHSSSSSPENDPYSSTSSSTISSYCPLLTSPSCVHYGYLYKRGLKNKKWQKRFFLLYSDGFMLYYKSQQDIILNSEHPRGVIYLKPQKQVFVSRQSNDVTPKTSTTNTLDHSSQEENSTIPNNNNNSSFHGFVLTVCSRRYSLACESEQDKNEWIEKITMVAYHTDHTSTQSTTIAENHHHSTSSSPPTQTLPSMNGTSSNQTTSATGTSNAWIGQSRRRLYGDAERVSESIDQLEREGIFKILQGIERLENLMKLLNNERNSEEINSIFSSRTLLDHSQLPYYCRNANNFTNQSQHSTTNPYSNSEDQSTTTTMVIDMNSHPTERLQVLNEYLLNESSQRLKEVYKFVQSRVISNSNGHSATKSDCSIDGPKQKESNSSSLEEENEKLKAKIRQLTLDNQQLQDKNEEYTKHKQLLVKEVKKLRGIIKENNTLSNHHTHNNNADDSNTRNSSTSSNSSNSADED</sequence>
<evidence type="ECO:0000256" key="4">
    <source>
        <dbReference type="SAM" id="MobiDB-lite"/>
    </source>
</evidence>
<dbReference type="GO" id="GO:0045595">
    <property type="term" value="P:regulation of cell differentiation"/>
    <property type="evidence" value="ECO:0007669"/>
    <property type="project" value="TreeGrafter"/>
</dbReference>
<feature type="compositionally biased region" description="Polar residues" evidence="4">
    <location>
        <begin position="407"/>
        <end position="416"/>
    </location>
</feature>
<reference evidence="6 7" key="1">
    <citation type="journal article" date="2019" name="Sci. Rep.">
        <title>Nanopore sequencing improves the draft genome of the human pathogenic amoeba Naegleria fowleri.</title>
        <authorList>
            <person name="Liechti N."/>
            <person name="Schurch N."/>
            <person name="Bruggmann R."/>
            <person name="Wittwer M."/>
        </authorList>
    </citation>
    <scope>NUCLEOTIDE SEQUENCE [LARGE SCALE GENOMIC DNA]</scope>
    <source>
        <strain evidence="6 7">ATCC 30894</strain>
    </source>
</reference>
<dbReference type="SUPFAM" id="SSF50729">
    <property type="entry name" value="PH domain-like"/>
    <property type="match status" value="1"/>
</dbReference>